<organism evidence="1 2">
    <name type="scientific">Rhizobium grahamii CCGE 502</name>
    <dbReference type="NCBI Taxonomy" id="990285"/>
    <lineage>
        <taxon>Bacteria</taxon>
        <taxon>Pseudomonadati</taxon>
        <taxon>Pseudomonadota</taxon>
        <taxon>Alphaproteobacteria</taxon>
        <taxon>Hyphomicrobiales</taxon>
        <taxon>Rhizobiaceae</taxon>
        <taxon>Rhizobium/Agrobacterium group</taxon>
        <taxon>Rhizobium</taxon>
    </lineage>
</organism>
<accession>S3HDC6</accession>
<dbReference type="Proteomes" id="UP000014411">
    <property type="component" value="Unassembled WGS sequence"/>
</dbReference>
<dbReference type="RefSeq" id="WP_016555550.1">
    <property type="nucleotide sequence ID" value="NZ_AEYE02000021.1"/>
</dbReference>
<sequence>MALLCLDFDTIRSFEMNHGDCADELFSDDRCLEAVPLGGGPLRAQLNTVAGDRRPDNEGVEVNPPLVASILSAPM</sequence>
<comment type="caution">
    <text evidence="1">The sequence shown here is derived from an EMBL/GenBank/DDBJ whole genome shotgun (WGS) entry which is preliminary data.</text>
</comment>
<dbReference type="EMBL" id="AEYE02000021">
    <property type="protein sequence ID" value="EPE96817.1"/>
    <property type="molecule type" value="Genomic_DNA"/>
</dbReference>
<protein>
    <submittedName>
        <fullName evidence="1">Uncharacterized protein</fullName>
    </submittedName>
</protein>
<dbReference type="HOGENOM" id="CLU_2668505_0_0_5"/>
<proteinExistence type="predicted"/>
<evidence type="ECO:0000313" key="1">
    <source>
        <dbReference type="EMBL" id="EPE96817.1"/>
    </source>
</evidence>
<gene>
    <name evidence="1" type="ORF">RGCCGE502_17825</name>
</gene>
<dbReference type="AlphaFoldDB" id="S3HDC6"/>
<reference evidence="1 2" key="1">
    <citation type="journal article" date="2012" name="J. Bacteriol.">
        <title>Genome sequence of Rhizobium grahamii CCGE502, a broad-host-range symbiont with low nodulation competitiveness in Phaseolus vulgaris.</title>
        <authorList>
            <person name="Althabegoiti M.J."/>
            <person name="Lozano L."/>
            <person name="Torres-Tejerizo G."/>
            <person name="Ormeno-Orrillo E."/>
            <person name="Rogel M.A."/>
            <person name="Gonzalez V."/>
            <person name="Martinez-Romero E."/>
        </authorList>
    </citation>
    <scope>NUCLEOTIDE SEQUENCE [LARGE SCALE GENOMIC DNA]</scope>
    <source>
        <strain evidence="1 2">CCGE 502</strain>
    </source>
</reference>
<name>S3HDC6_9HYPH</name>
<evidence type="ECO:0000313" key="2">
    <source>
        <dbReference type="Proteomes" id="UP000014411"/>
    </source>
</evidence>
<keyword evidence="2" id="KW-1185">Reference proteome</keyword>